<evidence type="ECO:0000313" key="4">
    <source>
        <dbReference type="EMBL" id="QUC22057.1"/>
    </source>
</evidence>
<dbReference type="HOGENOM" id="CLU_328775_0_0_1"/>
<feature type="region of interest" description="Disordered" evidence="1">
    <location>
        <begin position="18"/>
        <end position="102"/>
    </location>
</feature>
<dbReference type="KEGG" id="uvi:66067075"/>
<feature type="compositionally biased region" description="Polar residues" evidence="1">
    <location>
        <begin position="569"/>
        <end position="589"/>
    </location>
</feature>
<feature type="compositionally biased region" description="Low complexity" evidence="1">
    <location>
        <begin position="687"/>
        <end position="702"/>
    </location>
</feature>
<dbReference type="EMBL" id="CP072757">
    <property type="protein sequence ID" value="QUC22057.1"/>
    <property type="molecule type" value="Genomic_DNA"/>
</dbReference>
<feature type="compositionally biased region" description="Low complexity" evidence="1">
    <location>
        <begin position="93"/>
        <end position="102"/>
    </location>
</feature>
<feature type="compositionally biased region" description="Polar residues" evidence="1">
    <location>
        <begin position="455"/>
        <end position="467"/>
    </location>
</feature>
<dbReference type="OrthoDB" id="5237293at2759"/>
<protein>
    <recommendedName>
        <fullName evidence="2">CRIB domain-containing protein</fullName>
    </recommendedName>
</protein>
<feature type="compositionally biased region" description="Basic residues" evidence="1">
    <location>
        <begin position="78"/>
        <end position="91"/>
    </location>
</feature>
<evidence type="ECO:0000313" key="6">
    <source>
        <dbReference type="Proteomes" id="UP000054053"/>
    </source>
</evidence>
<dbReference type="Proteomes" id="UP000027002">
    <property type="component" value="Chromosome 5"/>
</dbReference>
<feature type="region of interest" description="Disordered" evidence="1">
    <location>
        <begin position="126"/>
        <end position="173"/>
    </location>
</feature>
<dbReference type="InterPro" id="IPR000095">
    <property type="entry name" value="CRIB_dom"/>
</dbReference>
<feature type="domain" description="CRIB" evidence="2">
    <location>
        <begin position="211"/>
        <end position="224"/>
    </location>
</feature>
<name>A0A063C2A7_USTVR</name>
<dbReference type="RefSeq" id="XP_042999730.1">
    <property type="nucleotide sequence ID" value="XM_043143795.1"/>
</dbReference>
<dbReference type="Proteomes" id="UP000054053">
    <property type="component" value="Unassembled WGS sequence"/>
</dbReference>
<reference evidence="3" key="1">
    <citation type="journal article" date="2016" name="Genome Announc.">
        <title>Genome Sequence of Ustilaginoidea virens IPU010, a Rice Pathogenic Fungus Causing False Smut.</title>
        <authorList>
            <person name="Kumagai T."/>
            <person name="Ishii T."/>
            <person name="Terai G."/>
            <person name="Umemura M."/>
            <person name="Machida M."/>
            <person name="Asai K."/>
        </authorList>
    </citation>
    <scope>NUCLEOTIDE SEQUENCE [LARGE SCALE GENOMIC DNA]</scope>
    <source>
        <strain evidence="3">IPU010</strain>
    </source>
</reference>
<dbReference type="EMBL" id="BBTG02000009">
    <property type="protein sequence ID" value="GAO18208.1"/>
    <property type="molecule type" value="Genomic_DNA"/>
</dbReference>
<proteinExistence type="predicted"/>
<reference evidence="4" key="3">
    <citation type="submission" date="2020-03" db="EMBL/GenBank/DDBJ databases">
        <title>A mixture of massive structural variations and highly conserved coding sequences in Ustilaginoidea virens genome.</title>
        <authorList>
            <person name="Zhang K."/>
            <person name="Zhao Z."/>
            <person name="Zhang Z."/>
            <person name="Li Y."/>
            <person name="Hsiang T."/>
            <person name="Sun W."/>
        </authorList>
    </citation>
    <scope>NUCLEOTIDE SEQUENCE</scope>
    <source>
        <strain evidence="4">UV-8b</strain>
    </source>
</reference>
<dbReference type="GeneID" id="66067075"/>
<dbReference type="STRING" id="1159556.A0A063C2A7"/>
<feature type="compositionally biased region" description="Low complexity" evidence="1">
    <location>
        <begin position="127"/>
        <end position="137"/>
    </location>
</feature>
<feature type="compositionally biased region" description="Polar residues" evidence="1">
    <location>
        <begin position="67"/>
        <end position="77"/>
    </location>
</feature>
<sequence>MFSLGAIGLYARSHDAIPAQASKKDIKMTRPSTSSSKHQSPDDSLPMDRLSTASIPDFLAPALDRPPSSQKLRQLSKQMKRASHLQRHFGHKAASSESSSVSSMAASDRLPWDLDLDNLTLVRKSSVRSTESSVPSRSRPESQHFAKGLFHRRGKSKRDSSAQSSSGSSIYSVDVSTEKTPVAGLKDGIMPLLFSRRKPRRDHLEQKRLQISSPFNFQHVTHTQRGPPIDETSPPNQLQPMDGWSSFDLVDKSQRQTSSVVPAAAMADVKDHHFARHHDGYPDVPSHTPPVPGTRRLFKHAWSQEQTQKDASSQPPPRPPRSPTQANYFFPLAPDPACRISSPLVRGQDNADRVVDSCAIREHTTDEALVQDRGRFSPQQRPLSQEKRYSRFVSNARDSTRSLAILSPPTCDTALPDVPEEEEHHGVSRQSRLSLSSITSSLRGSQSVPMLRSLAESQRPTSCTSETLGGLGITGSNPAAHQDTHSPIHAGMPARESWEDLIDYCYEHEAEADCDYQWERPSQEMARDSMTLPVNGLALCDGLQPDSDATLRPGQTPVPSLGLDVPSLSPASQGSSRAVSEATTPNSAFPDNFSLPRNDGRSLQPLNLLGASRASAISRISQDFVFTPSLLLPCDYQKQTLVRDNEWHGEADKEFMFGYCHQSAFHDDVMLSVAHSKDPLRTDHRFSTSTTDTNSTSRSNSTGRRVQSTNSSRTTLTCHTTSSTSLNKMAGASAAEKLPETGSDDGEWSCRTLVVPDLAPDKKMPLPQPTGLNRYHHRSHASENQVRDKAALSFPMESARPLRPRARTTSMSTQPPPPVGQYASFSRRQQVPMNGGQI</sequence>
<accession>A0A063C2A7</accession>
<feature type="region of interest" description="Disordered" evidence="1">
    <location>
        <begin position="275"/>
        <end position="330"/>
    </location>
</feature>
<feature type="region of interest" description="Disordered" evidence="1">
    <location>
        <begin position="222"/>
        <end position="245"/>
    </location>
</feature>
<feature type="compositionally biased region" description="Low complexity" evidence="1">
    <location>
        <begin position="709"/>
        <end position="725"/>
    </location>
</feature>
<keyword evidence="5" id="KW-1185">Reference proteome</keyword>
<evidence type="ECO:0000256" key="1">
    <source>
        <dbReference type="SAM" id="MobiDB-lite"/>
    </source>
</evidence>
<feature type="region of interest" description="Disordered" evidence="1">
    <location>
        <begin position="543"/>
        <end position="598"/>
    </location>
</feature>
<feature type="compositionally biased region" description="Low complexity" evidence="1">
    <location>
        <begin position="161"/>
        <end position="173"/>
    </location>
</feature>
<reference evidence="6" key="2">
    <citation type="journal article" date="2016" name="Genome Announc.">
        <title>Genome sequence of Ustilaginoidea virens IPU010, a rice pathogenic fungus causing false smut.</title>
        <authorList>
            <person name="Kumagai T."/>
            <person name="Ishii T."/>
            <person name="Terai G."/>
            <person name="Umemura M."/>
            <person name="Machida M."/>
            <person name="Asai K."/>
        </authorList>
    </citation>
    <scope>NUCLEOTIDE SEQUENCE [LARGE SCALE GENOMIC DNA]</scope>
    <source>
        <strain evidence="6">IPU010</strain>
    </source>
</reference>
<feature type="region of interest" description="Disordered" evidence="1">
    <location>
        <begin position="453"/>
        <end position="491"/>
    </location>
</feature>
<organism evidence="3 6">
    <name type="scientific">Ustilaginoidea virens</name>
    <name type="common">Rice false smut fungus</name>
    <name type="synonym">Villosiclava virens</name>
    <dbReference type="NCBI Taxonomy" id="1159556"/>
    <lineage>
        <taxon>Eukaryota</taxon>
        <taxon>Fungi</taxon>
        <taxon>Dikarya</taxon>
        <taxon>Ascomycota</taxon>
        <taxon>Pezizomycotina</taxon>
        <taxon>Sordariomycetes</taxon>
        <taxon>Hypocreomycetidae</taxon>
        <taxon>Hypocreales</taxon>
        <taxon>Clavicipitaceae</taxon>
        <taxon>Ustilaginoidea</taxon>
    </lineage>
</organism>
<gene>
    <name evidence="4" type="ORF">UV8b_06298</name>
    <name evidence="3" type="ORF">UVI_02022750</name>
</gene>
<feature type="region of interest" description="Disordered" evidence="1">
    <location>
        <begin position="681"/>
        <end position="748"/>
    </location>
</feature>
<dbReference type="PROSITE" id="PS50108">
    <property type="entry name" value="CRIB"/>
    <property type="match status" value="1"/>
</dbReference>
<evidence type="ECO:0000313" key="3">
    <source>
        <dbReference type="EMBL" id="GAO18208.1"/>
    </source>
</evidence>
<dbReference type="AlphaFoldDB" id="A0A063C2A7"/>
<evidence type="ECO:0000259" key="2">
    <source>
        <dbReference type="PROSITE" id="PS50108"/>
    </source>
</evidence>
<feature type="compositionally biased region" description="Polar residues" evidence="1">
    <location>
        <begin position="823"/>
        <end position="832"/>
    </location>
</feature>
<feature type="region of interest" description="Disordered" evidence="1">
    <location>
        <begin position="406"/>
        <end position="435"/>
    </location>
</feature>
<evidence type="ECO:0000313" key="5">
    <source>
        <dbReference type="Proteomes" id="UP000027002"/>
    </source>
</evidence>
<feature type="region of interest" description="Disordered" evidence="1">
    <location>
        <begin position="768"/>
        <end position="838"/>
    </location>
</feature>